<dbReference type="AlphaFoldDB" id="A0A4V6DHC6"/>
<gene>
    <name evidence="1" type="ORF">CTA1_8260</name>
</gene>
<comment type="caution">
    <text evidence="1">The sequence shown here is derived from an EMBL/GenBank/DDBJ whole genome shotgun (WGS) entry which is preliminary data.</text>
</comment>
<protein>
    <submittedName>
        <fullName evidence="1">Uncharacterized protein</fullName>
    </submittedName>
</protein>
<sequence>MGSSASKHPRDASRLQNTTTQAVCHNMILAHYSDVDHQIGHDRSRMEWEALFYVQANDVARLLREGLNMSEGNVVPGTGCITPDACPDSLGRHGWVHGRRYVMRGADGGGWSAHLVVGARELRVLAEFRPHHVMGKMAYAQAWNGQGLLVFRHDAFDATHQHRNDQYAFPISESVK</sequence>
<evidence type="ECO:0000313" key="1">
    <source>
        <dbReference type="EMBL" id="TKW56126.1"/>
    </source>
</evidence>
<organism evidence="1 2">
    <name type="scientific">Colletotrichum tanaceti</name>
    <dbReference type="NCBI Taxonomy" id="1306861"/>
    <lineage>
        <taxon>Eukaryota</taxon>
        <taxon>Fungi</taxon>
        <taxon>Dikarya</taxon>
        <taxon>Ascomycota</taxon>
        <taxon>Pezizomycotina</taxon>
        <taxon>Sordariomycetes</taxon>
        <taxon>Hypocreomycetidae</taxon>
        <taxon>Glomerellales</taxon>
        <taxon>Glomerellaceae</taxon>
        <taxon>Colletotrichum</taxon>
        <taxon>Colletotrichum destructivum species complex</taxon>
    </lineage>
</organism>
<dbReference type="EMBL" id="PJEX01000077">
    <property type="protein sequence ID" value="TKW56126.1"/>
    <property type="molecule type" value="Genomic_DNA"/>
</dbReference>
<keyword evidence="2" id="KW-1185">Reference proteome</keyword>
<name>A0A4V6DHC6_9PEZI</name>
<reference evidence="1 2" key="1">
    <citation type="journal article" date="2019" name="PLoS ONE">
        <title>Comparative genome analysis indicates high evolutionary potential of pathogenicity genes in Colletotrichum tanaceti.</title>
        <authorList>
            <person name="Lelwala R.V."/>
            <person name="Korhonen P.K."/>
            <person name="Young N.D."/>
            <person name="Scott J.B."/>
            <person name="Ades P.A."/>
            <person name="Gasser R.B."/>
            <person name="Taylor P.W.J."/>
        </authorList>
    </citation>
    <scope>NUCLEOTIDE SEQUENCE [LARGE SCALE GENOMIC DNA]</scope>
    <source>
        <strain evidence="1">BRIP57314</strain>
    </source>
</reference>
<dbReference type="Proteomes" id="UP000310108">
    <property type="component" value="Unassembled WGS sequence"/>
</dbReference>
<accession>A0A4V6DHC6</accession>
<dbReference type="OrthoDB" id="4589291at2759"/>
<evidence type="ECO:0000313" key="2">
    <source>
        <dbReference type="Proteomes" id="UP000310108"/>
    </source>
</evidence>
<proteinExistence type="predicted"/>